<organism evidence="8 9">
    <name type="scientific">Candidatus Megaera venefica</name>
    <dbReference type="NCBI Taxonomy" id="2055910"/>
    <lineage>
        <taxon>Bacteria</taxon>
        <taxon>Pseudomonadati</taxon>
        <taxon>Pseudomonadota</taxon>
        <taxon>Alphaproteobacteria</taxon>
        <taxon>Rickettsiales</taxon>
        <taxon>Rickettsiaceae</taxon>
        <taxon>Candidatus Megaera</taxon>
    </lineage>
</organism>
<keyword evidence="4 7" id="KW-0812">Transmembrane</keyword>
<dbReference type="Proteomes" id="UP001291687">
    <property type="component" value="Unassembled WGS sequence"/>
</dbReference>
<keyword evidence="2 7" id="KW-1003">Cell membrane</keyword>
<keyword evidence="3 7" id="KW-0808">Transferase</keyword>
<comment type="function">
    <text evidence="7">Catalyzes the transfer of the diacylglyceryl group from phosphatidylglycerol to the sulfhydryl group of the N-terminal cysteine of a prolipoprotein, the first step in the formation of mature lipoproteins.</text>
</comment>
<feature type="transmembrane region" description="Helical" evidence="7">
    <location>
        <begin position="96"/>
        <end position="113"/>
    </location>
</feature>
<comment type="pathway">
    <text evidence="7">Protein modification; lipoprotein biosynthesis (diacylglyceryl transfer).</text>
</comment>
<dbReference type="PANTHER" id="PTHR30589:SF0">
    <property type="entry name" value="PHOSPHATIDYLGLYCEROL--PROLIPOPROTEIN DIACYLGLYCERYL TRANSFERASE"/>
    <property type="match status" value="1"/>
</dbReference>
<evidence type="ECO:0000256" key="5">
    <source>
        <dbReference type="ARBA" id="ARBA00022989"/>
    </source>
</evidence>
<dbReference type="PANTHER" id="PTHR30589">
    <property type="entry name" value="PROLIPOPROTEIN DIACYLGLYCERYL TRANSFERASE"/>
    <property type="match status" value="1"/>
</dbReference>
<evidence type="ECO:0000256" key="2">
    <source>
        <dbReference type="ARBA" id="ARBA00022475"/>
    </source>
</evidence>
<feature type="transmembrane region" description="Helical" evidence="7">
    <location>
        <begin position="203"/>
        <end position="223"/>
    </location>
</feature>
<evidence type="ECO:0000256" key="3">
    <source>
        <dbReference type="ARBA" id="ARBA00022679"/>
    </source>
</evidence>
<gene>
    <name evidence="7" type="primary">lgt</name>
    <name evidence="8" type="ORF">Megvenef_01105</name>
</gene>
<feature type="transmembrane region" description="Helical" evidence="7">
    <location>
        <begin position="120"/>
        <end position="141"/>
    </location>
</feature>
<keyword evidence="5 7" id="KW-1133">Transmembrane helix</keyword>
<name>A0ABU5ND78_9RICK</name>
<dbReference type="EMBL" id="JARJFB010000085">
    <property type="protein sequence ID" value="MEA0971132.1"/>
    <property type="molecule type" value="Genomic_DNA"/>
</dbReference>
<evidence type="ECO:0000313" key="8">
    <source>
        <dbReference type="EMBL" id="MEA0971132.1"/>
    </source>
</evidence>
<dbReference type="HAMAP" id="MF_01147">
    <property type="entry name" value="Lgt"/>
    <property type="match status" value="1"/>
</dbReference>
<feature type="transmembrane region" description="Helical" evidence="7">
    <location>
        <begin position="174"/>
        <end position="191"/>
    </location>
</feature>
<dbReference type="Pfam" id="PF01790">
    <property type="entry name" value="LGT"/>
    <property type="match status" value="1"/>
</dbReference>
<evidence type="ECO:0000256" key="7">
    <source>
        <dbReference type="HAMAP-Rule" id="MF_01147"/>
    </source>
</evidence>
<comment type="catalytic activity">
    <reaction evidence="7">
        <text>L-cysteinyl-[prolipoprotein] + a 1,2-diacyl-sn-glycero-3-phospho-(1'-sn-glycerol) = an S-1,2-diacyl-sn-glyceryl-L-cysteinyl-[prolipoprotein] + sn-glycerol 1-phosphate + H(+)</text>
        <dbReference type="Rhea" id="RHEA:56712"/>
        <dbReference type="Rhea" id="RHEA-COMP:14679"/>
        <dbReference type="Rhea" id="RHEA-COMP:14680"/>
        <dbReference type="ChEBI" id="CHEBI:15378"/>
        <dbReference type="ChEBI" id="CHEBI:29950"/>
        <dbReference type="ChEBI" id="CHEBI:57685"/>
        <dbReference type="ChEBI" id="CHEBI:64716"/>
        <dbReference type="ChEBI" id="CHEBI:140658"/>
        <dbReference type="EC" id="2.5.1.145"/>
    </reaction>
</comment>
<sequence length="266" mass="29956">MLDFPNIDPVIIAFGPLAISWYSLSYVVSILLGWYYALKLIETNSLDISKKNVDDFVSWAIIGIIIGGRLGYVLFYDPVKYFSDPIQILKTYEGGMSFHGGISGLIIASFLFCKKYKIAFLGLMDLCSIVAPIGLFLGRIANFINAELYGRITDVPWAFIFPGSDGVPRHPSQLYEAILEGFVLFFIQRYAAGKFGALKFPGLLSGVFLVFYSCFRIVVEFFREPDFKIGYLANYFTMGQLLCLPMIIVGILLIYFSKNQCQSTRK</sequence>
<protein>
    <recommendedName>
        <fullName evidence="7">Phosphatidylglycerol--prolipoprotein diacylglyceryl transferase</fullName>
        <ecNumber evidence="7">2.5.1.145</ecNumber>
    </recommendedName>
</protein>
<keyword evidence="6 7" id="KW-0472">Membrane</keyword>
<keyword evidence="9" id="KW-1185">Reference proteome</keyword>
<evidence type="ECO:0000256" key="4">
    <source>
        <dbReference type="ARBA" id="ARBA00022692"/>
    </source>
</evidence>
<dbReference type="GO" id="GO:0016740">
    <property type="term" value="F:transferase activity"/>
    <property type="evidence" value="ECO:0007669"/>
    <property type="project" value="UniProtKB-KW"/>
</dbReference>
<comment type="subcellular location">
    <subcellularLocation>
        <location evidence="7">Cell membrane</location>
        <topology evidence="7">Multi-pass membrane protein</topology>
    </subcellularLocation>
</comment>
<reference evidence="8 9" key="1">
    <citation type="submission" date="2023-03" db="EMBL/GenBank/DDBJ databases">
        <title>Host association and intracellularity evolved multiple times independently in the Rickettsiales.</title>
        <authorList>
            <person name="Castelli M."/>
            <person name="Nardi T."/>
            <person name="Gammuto L."/>
            <person name="Bellinzona G."/>
            <person name="Sabaneyeva E."/>
            <person name="Potekhin A."/>
            <person name="Serra V."/>
            <person name="Petroni G."/>
            <person name="Sassera D."/>
        </authorList>
    </citation>
    <scope>NUCLEOTIDE SEQUENCE [LARGE SCALE GENOMIC DNA]</scope>
    <source>
        <strain evidence="8 9">Sr 2-6</strain>
    </source>
</reference>
<feature type="binding site" evidence="7">
    <location>
        <position position="139"/>
    </location>
    <ligand>
        <name>a 1,2-diacyl-sn-glycero-3-phospho-(1'-sn-glycerol)</name>
        <dbReference type="ChEBI" id="CHEBI:64716"/>
    </ligand>
</feature>
<evidence type="ECO:0000256" key="6">
    <source>
        <dbReference type="ARBA" id="ARBA00023136"/>
    </source>
</evidence>
<comment type="similarity">
    <text evidence="1 7">Belongs to the Lgt family.</text>
</comment>
<feature type="transmembrane region" description="Helical" evidence="7">
    <location>
        <begin position="12"/>
        <end position="36"/>
    </location>
</feature>
<feature type="transmembrane region" description="Helical" evidence="7">
    <location>
        <begin position="56"/>
        <end position="76"/>
    </location>
</feature>
<comment type="caution">
    <text evidence="8">The sequence shown here is derived from an EMBL/GenBank/DDBJ whole genome shotgun (WGS) entry which is preliminary data.</text>
</comment>
<dbReference type="RefSeq" id="WP_322777034.1">
    <property type="nucleotide sequence ID" value="NZ_JARJFB010000085.1"/>
</dbReference>
<dbReference type="NCBIfam" id="TIGR00544">
    <property type="entry name" value="lgt"/>
    <property type="match status" value="1"/>
</dbReference>
<proteinExistence type="inferred from homology"/>
<accession>A0ABU5ND78</accession>
<feature type="transmembrane region" description="Helical" evidence="7">
    <location>
        <begin position="235"/>
        <end position="256"/>
    </location>
</feature>
<evidence type="ECO:0000256" key="1">
    <source>
        <dbReference type="ARBA" id="ARBA00007150"/>
    </source>
</evidence>
<dbReference type="InterPro" id="IPR001640">
    <property type="entry name" value="Lgt"/>
</dbReference>
<dbReference type="PROSITE" id="PS01311">
    <property type="entry name" value="LGT"/>
    <property type="match status" value="1"/>
</dbReference>
<evidence type="ECO:0000313" key="9">
    <source>
        <dbReference type="Proteomes" id="UP001291687"/>
    </source>
</evidence>
<dbReference type="EC" id="2.5.1.145" evidence="7"/>